<dbReference type="EMBL" id="HBIX01002987">
    <property type="protein sequence ID" value="CAE0709545.1"/>
    <property type="molecule type" value="Transcribed_RNA"/>
</dbReference>
<name>A0A7S4EFH8_9STRA</name>
<feature type="compositionally biased region" description="Acidic residues" evidence="1">
    <location>
        <begin position="121"/>
        <end position="186"/>
    </location>
</feature>
<accession>A0A7S4EFH8</accession>
<dbReference type="PROSITE" id="PS51257">
    <property type="entry name" value="PROKAR_LIPOPROTEIN"/>
    <property type="match status" value="1"/>
</dbReference>
<dbReference type="AlphaFoldDB" id="A0A7S4EFH8"/>
<gene>
    <name evidence="2" type="ORF">PAUS00366_LOCUS2265</name>
</gene>
<sequence length="736" mass="84977">MISRFLSIFVLAIAACLPALTWTFVAKTSRLNSNSRVLRISTSRPSQAAPLSFGTLGDKHALAFSQPPFGLDSCRLRAKDDDTDHEDIDPLQADGWEPNEEDLMNEEDVDDLDDELDLDDVESSVAGTDEDEDDIDYEDEDDAIDSEEDDLEDDDDIDEEDGEDDEDEDIDEEDDEDYDDDSDDIEAYLKGDGGMDEKPPEGYSKWWEDYGFKSREAFENHELFPGGMKGLVKRRFDAPDEDFWNDEATMISLEEILDDPDYNEKLKLVQENSAKRQAAAKANAADNKYRYGVDDEPENELETMEELSELLDEKIPNDNDEKEFTLDASELEGMDIEKELEGTTALIDDEPYISANRTNIAGTGITDEDMEALDQSWKNINESLEKEPWNKVAATQFDFNYSSYPKQYQYDMQQTAVEIESAGYDIFPWLKYDMGFNVSNLILASIKHNSEAPVILQHWYPQLMVCERYQHARDRNFDFTWDDVNNADMEELERYYFGFGYDEIPKKAPAETGMISFEEADEQEVKMAAMEKWMLDVYNSEWDKKDFDDEDMKDEDNVYSDSFKMPQHPDLPTWDEAQEDVAGWKDEYGEDDELEEEGIAYRDMMGRSVDYTSVQDDEFQKNFRGHLIVACGNFEADLDIAEKITARMEKDFGNAIYTETKIYQHVTPDDNVFEVWLESYEIDLLHSKRRASMNVVGWEGKGEVDDQRIDYLVEEIGKLTSDDARTSFRWTEEHVS</sequence>
<feature type="compositionally biased region" description="Basic and acidic residues" evidence="1">
    <location>
        <begin position="187"/>
        <end position="204"/>
    </location>
</feature>
<evidence type="ECO:0000313" key="2">
    <source>
        <dbReference type="EMBL" id="CAE0709545.1"/>
    </source>
</evidence>
<feature type="region of interest" description="Disordered" evidence="1">
    <location>
        <begin position="80"/>
        <end position="101"/>
    </location>
</feature>
<proteinExistence type="predicted"/>
<feature type="region of interest" description="Disordered" evidence="1">
    <location>
        <begin position="121"/>
        <end position="204"/>
    </location>
</feature>
<protein>
    <submittedName>
        <fullName evidence="2">Uncharacterized protein</fullName>
    </submittedName>
</protein>
<reference evidence="2" key="1">
    <citation type="submission" date="2021-01" db="EMBL/GenBank/DDBJ databases">
        <authorList>
            <person name="Corre E."/>
            <person name="Pelletier E."/>
            <person name="Niang G."/>
            <person name="Scheremetjew M."/>
            <person name="Finn R."/>
            <person name="Kale V."/>
            <person name="Holt S."/>
            <person name="Cochrane G."/>
            <person name="Meng A."/>
            <person name="Brown T."/>
            <person name="Cohen L."/>
        </authorList>
    </citation>
    <scope>NUCLEOTIDE SEQUENCE</scope>
    <source>
        <strain evidence="2">10249 10 AB</strain>
    </source>
</reference>
<evidence type="ECO:0000256" key="1">
    <source>
        <dbReference type="SAM" id="MobiDB-lite"/>
    </source>
</evidence>
<organism evidence="2">
    <name type="scientific">Pseudo-nitzschia australis</name>
    <dbReference type="NCBI Taxonomy" id="44445"/>
    <lineage>
        <taxon>Eukaryota</taxon>
        <taxon>Sar</taxon>
        <taxon>Stramenopiles</taxon>
        <taxon>Ochrophyta</taxon>
        <taxon>Bacillariophyta</taxon>
        <taxon>Bacillariophyceae</taxon>
        <taxon>Bacillariophycidae</taxon>
        <taxon>Bacillariales</taxon>
        <taxon>Bacillariaceae</taxon>
        <taxon>Pseudo-nitzschia</taxon>
    </lineage>
</organism>